<dbReference type="Proteomes" id="UP000307702">
    <property type="component" value="Unassembled WGS sequence"/>
</dbReference>
<keyword evidence="3" id="KW-0238">DNA-binding</keyword>
<keyword evidence="7" id="KW-1185">Reference proteome</keyword>
<evidence type="ECO:0000256" key="2">
    <source>
        <dbReference type="ARBA" id="ARBA00023015"/>
    </source>
</evidence>
<dbReference type="Pfam" id="PF00126">
    <property type="entry name" value="HTH_1"/>
    <property type="match status" value="1"/>
</dbReference>
<keyword evidence="2" id="KW-0805">Transcription regulation</keyword>
<keyword evidence="4" id="KW-0804">Transcription</keyword>
<evidence type="ECO:0000256" key="1">
    <source>
        <dbReference type="ARBA" id="ARBA00009437"/>
    </source>
</evidence>
<dbReference type="PANTHER" id="PTHR30537:SF81">
    <property type="entry name" value="TRANSCRIPTIONAL REGULATOR-RELATED"/>
    <property type="match status" value="1"/>
</dbReference>
<comment type="similarity">
    <text evidence="1">Belongs to the LysR transcriptional regulatory family.</text>
</comment>
<dbReference type="OrthoDB" id="9786526at2"/>
<sequence>MGQLEDMALLVRIVDAGGIGKAAEQLNMAKSAVSKRLKELENRLGTQLLSRTTRKSALTEAGALYYQRAISIIDEVAELNAQTHAVKTSLSGTLKITMPLSFGLLHLTPLIDEFSQLHPKLNLQIDFIDRHIDLLAGGYELAIRIAELKDSSLQARRLTPINHVLCASPDYITKHGGIETVAELTQCDFLQYGNLGQNVNAQGKVVLTDSEGTSHTVQLHTVMKANNGDFLKAMAIKGKGVCYLPSFITYQAIQAGQLVPLMSNYQLPTMYAYAVYPQTRFLSERCRSLIDFIAKHFGEHPYWDEY</sequence>
<evidence type="ECO:0000313" key="6">
    <source>
        <dbReference type="EMBL" id="TMM47899.1"/>
    </source>
</evidence>
<dbReference type="SUPFAM" id="SSF46785">
    <property type="entry name" value="Winged helix' DNA-binding domain"/>
    <property type="match status" value="1"/>
</dbReference>
<dbReference type="InterPro" id="IPR058163">
    <property type="entry name" value="LysR-type_TF_proteobact-type"/>
</dbReference>
<dbReference type="FunFam" id="1.10.10.10:FF:000001">
    <property type="entry name" value="LysR family transcriptional regulator"/>
    <property type="match status" value="1"/>
</dbReference>
<dbReference type="Gene3D" id="1.10.10.10">
    <property type="entry name" value="Winged helix-like DNA-binding domain superfamily/Winged helix DNA-binding domain"/>
    <property type="match status" value="1"/>
</dbReference>
<dbReference type="CDD" id="cd08422">
    <property type="entry name" value="PBP2_CrgA_like"/>
    <property type="match status" value="1"/>
</dbReference>
<evidence type="ECO:0000259" key="5">
    <source>
        <dbReference type="PROSITE" id="PS50931"/>
    </source>
</evidence>
<reference evidence="6 7" key="1">
    <citation type="submission" date="2019-05" db="EMBL/GenBank/DDBJ databases">
        <title>Colwellia ponticola sp. nov., isolated from seawater.</title>
        <authorList>
            <person name="Yoon J.-H."/>
        </authorList>
    </citation>
    <scope>NUCLEOTIDE SEQUENCE [LARGE SCALE GENOMIC DNA]</scope>
    <source>
        <strain evidence="6 7">OISW-25</strain>
    </source>
</reference>
<accession>A0A8H2JPV7</accession>
<dbReference type="EMBL" id="SZVP01000001">
    <property type="protein sequence ID" value="TMM47899.1"/>
    <property type="molecule type" value="Genomic_DNA"/>
</dbReference>
<evidence type="ECO:0000256" key="4">
    <source>
        <dbReference type="ARBA" id="ARBA00023163"/>
    </source>
</evidence>
<comment type="caution">
    <text evidence="6">The sequence shown here is derived from an EMBL/GenBank/DDBJ whole genome shotgun (WGS) entry which is preliminary data.</text>
</comment>
<dbReference type="GO" id="GO:0003700">
    <property type="term" value="F:DNA-binding transcription factor activity"/>
    <property type="evidence" value="ECO:0007669"/>
    <property type="project" value="InterPro"/>
</dbReference>
<dbReference type="GO" id="GO:0043565">
    <property type="term" value="F:sequence-specific DNA binding"/>
    <property type="evidence" value="ECO:0007669"/>
    <property type="project" value="TreeGrafter"/>
</dbReference>
<dbReference type="PROSITE" id="PS50931">
    <property type="entry name" value="HTH_LYSR"/>
    <property type="match status" value="1"/>
</dbReference>
<dbReference type="SUPFAM" id="SSF53850">
    <property type="entry name" value="Periplasmic binding protein-like II"/>
    <property type="match status" value="1"/>
</dbReference>
<name>A0A8H2JPV7_9GAMM</name>
<dbReference type="AlphaFoldDB" id="A0A8H2JPV7"/>
<dbReference type="Pfam" id="PF03466">
    <property type="entry name" value="LysR_substrate"/>
    <property type="match status" value="1"/>
</dbReference>
<dbReference type="InterPro" id="IPR005119">
    <property type="entry name" value="LysR_subst-bd"/>
</dbReference>
<dbReference type="PANTHER" id="PTHR30537">
    <property type="entry name" value="HTH-TYPE TRANSCRIPTIONAL REGULATOR"/>
    <property type="match status" value="1"/>
</dbReference>
<evidence type="ECO:0000256" key="3">
    <source>
        <dbReference type="ARBA" id="ARBA00023125"/>
    </source>
</evidence>
<dbReference type="InterPro" id="IPR036388">
    <property type="entry name" value="WH-like_DNA-bd_sf"/>
</dbReference>
<protein>
    <submittedName>
        <fullName evidence="6">LysR family transcriptional regulator</fullName>
    </submittedName>
</protein>
<dbReference type="PRINTS" id="PR00039">
    <property type="entry name" value="HTHLYSR"/>
</dbReference>
<gene>
    <name evidence="6" type="ORF">FCS21_02760</name>
</gene>
<evidence type="ECO:0000313" key="7">
    <source>
        <dbReference type="Proteomes" id="UP000307702"/>
    </source>
</evidence>
<organism evidence="6 7">
    <name type="scientific">Colwellia ponticola</name>
    <dbReference type="NCBI Taxonomy" id="2304625"/>
    <lineage>
        <taxon>Bacteria</taxon>
        <taxon>Pseudomonadati</taxon>
        <taxon>Pseudomonadota</taxon>
        <taxon>Gammaproteobacteria</taxon>
        <taxon>Alteromonadales</taxon>
        <taxon>Colwelliaceae</taxon>
        <taxon>Colwellia</taxon>
    </lineage>
</organism>
<dbReference type="InterPro" id="IPR000847">
    <property type="entry name" value="LysR_HTH_N"/>
</dbReference>
<dbReference type="Gene3D" id="3.40.190.290">
    <property type="match status" value="1"/>
</dbReference>
<dbReference type="InterPro" id="IPR036390">
    <property type="entry name" value="WH_DNA-bd_sf"/>
</dbReference>
<dbReference type="GO" id="GO:0006351">
    <property type="term" value="P:DNA-templated transcription"/>
    <property type="evidence" value="ECO:0007669"/>
    <property type="project" value="TreeGrafter"/>
</dbReference>
<dbReference type="RefSeq" id="WP_138620427.1">
    <property type="nucleotide sequence ID" value="NZ_SZVP01000001.1"/>
</dbReference>
<proteinExistence type="inferred from homology"/>
<feature type="domain" description="HTH lysR-type" evidence="5">
    <location>
        <begin position="1"/>
        <end position="59"/>
    </location>
</feature>